<evidence type="ECO:0000259" key="8">
    <source>
        <dbReference type="PROSITE" id="PS50928"/>
    </source>
</evidence>
<feature type="transmembrane region" description="Helical" evidence="7">
    <location>
        <begin position="239"/>
        <end position="260"/>
    </location>
</feature>
<evidence type="ECO:0000256" key="2">
    <source>
        <dbReference type="ARBA" id="ARBA00022448"/>
    </source>
</evidence>
<dbReference type="GO" id="GO:0055085">
    <property type="term" value="P:transmembrane transport"/>
    <property type="evidence" value="ECO:0007669"/>
    <property type="project" value="InterPro"/>
</dbReference>
<comment type="subcellular location">
    <subcellularLocation>
        <location evidence="1 7">Cell membrane</location>
        <topology evidence="1 7">Multi-pass membrane protein</topology>
    </subcellularLocation>
</comment>
<keyword evidence="6 7" id="KW-0472">Membrane</keyword>
<comment type="caution">
    <text evidence="9">The sequence shown here is derived from an EMBL/GenBank/DDBJ whole genome shotgun (WGS) entry which is preliminary data.</text>
</comment>
<feature type="domain" description="ABC transmembrane type-1" evidence="8">
    <location>
        <begin position="68"/>
        <end position="260"/>
    </location>
</feature>
<feature type="transmembrane region" description="Helical" evidence="7">
    <location>
        <begin position="181"/>
        <end position="207"/>
    </location>
</feature>
<proteinExistence type="inferred from homology"/>
<feature type="transmembrane region" description="Helical" evidence="7">
    <location>
        <begin position="139"/>
        <end position="160"/>
    </location>
</feature>
<accession>A0A916YLE3</accession>
<evidence type="ECO:0000256" key="6">
    <source>
        <dbReference type="ARBA" id="ARBA00023136"/>
    </source>
</evidence>
<comment type="similarity">
    <text evidence="7">Belongs to the binding-protein-dependent transport system permease family.</text>
</comment>
<keyword evidence="3" id="KW-1003">Cell membrane</keyword>
<sequence length="275" mass="30928">MNRSRKLFVYIFLAIGAAFCLIPFIWLIRSSVMSETQMFSFPPQLIPDPFKWSNYKNAFTKVPFGTYFFNTFKIEVVYLVGMLITCTLSAYSFARLQWPLRNVIFAVILSAIMLPGAVVLIPQFLFWKTLNLLDTIAPLTVPGWLGVGGILYMFLLRQFFMTIPKDLDEAVYMDGGSPLTFLTRILIPLSVPAYIAIAIMGFCGVWNDLLGPLIYLNSAENYTVAVGLTAFQTAFRTEWGMLMAAATAATAPLILIFFFLQRYFIEGITLTGIKG</sequence>
<keyword evidence="4 7" id="KW-0812">Transmembrane</keyword>
<dbReference type="CDD" id="cd06261">
    <property type="entry name" value="TM_PBP2"/>
    <property type="match status" value="1"/>
</dbReference>
<evidence type="ECO:0000313" key="9">
    <source>
        <dbReference type="EMBL" id="GGD50960.1"/>
    </source>
</evidence>
<dbReference type="PANTHER" id="PTHR43744">
    <property type="entry name" value="ABC TRANSPORTER PERMEASE PROTEIN MG189-RELATED-RELATED"/>
    <property type="match status" value="1"/>
</dbReference>
<dbReference type="EMBL" id="BMHP01000001">
    <property type="protein sequence ID" value="GGD50960.1"/>
    <property type="molecule type" value="Genomic_DNA"/>
</dbReference>
<evidence type="ECO:0000256" key="3">
    <source>
        <dbReference type="ARBA" id="ARBA00022475"/>
    </source>
</evidence>
<dbReference type="GO" id="GO:0005886">
    <property type="term" value="C:plasma membrane"/>
    <property type="evidence" value="ECO:0007669"/>
    <property type="project" value="UniProtKB-SubCell"/>
</dbReference>
<keyword evidence="10" id="KW-1185">Reference proteome</keyword>
<dbReference type="Pfam" id="PF00528">
    <property type="entry name" value="BPD_transp_1"/>
    <property type="match status" value="1"/>
</dbReference>
<feature type="transmembrane region" description="Helical" evidence="7">
    <location>
        <begin position="76"/>
        <end position="94"/>
    </location>
</feature>
<evidence type="ECO:0000256" key="7">
    <source>
        <dbReference type="RuleBase" id="RU363032"/>
    </source>
</evidence>
<organism evidence="9 10">
    <name type="scientific">Paenibacillus nasutitermitis</name>
    <dbReference type="NCBI Taxonomy" id="1652958"/>
    <lineage>
        <taxon>Bacteria</taxon>
        <taxon>Bacillati</taxon>
        <taxon>Bacillota</taxon>
        <taxon>Bacilli</taxon>
        <taxon>Bacillales</taxon>
        <taxon>Paenibacillaceae</taxon>
        <taxon>Paenibacillus</taxon>
    </lineage>
</organism>
<keyword evidence="2 7" id="KW-0813">Transport</keyword>
<dbReference type="InterPro" id="IPR000515">
    <property type="entry name" value="MetI-like"/>
</dbReference>
<evidence type="ECO:0000256" key="4">
    <source>
        <dbReference type="ARBA" id="ARBA00022692"/>
    </source>
</evidence>
<evidence type="ECO:0000313" key="10">
    <source>
        <dbReference type="Proteomes" id="UP000612456"/>
    </source>
</evidence>
<dbReference type="PROSITE" id="PS50928">
    <property type="entry name" value="ABC_TM1"/>
    <property type="match status" value="1"/>
</dbReference>
<reference evidence="9" key="2">
    <citation type="submission" date="2020-09" db="EMBL/GenBank/DDBJ databases">
        <authorList>
            <person name="Sun Q."/>
            <person name="Zhou Y."/>
        </authorList>
    </citation>
    <scope>NUCLEOTIDE SEQUENCE</scope>
    <source>
        <strain evidence="9">CGMCC 1.15178</strain>
    </source>
</reference>
<dbReference type="PANTHER" id="PTHR43744:SF12">
    <property type="entry name" value="ABC TRANSPORTER PERMEASE PROTEIN MG189-RELATED"/>
    <property type="match status" value="1"/>
</dbReference>
<feature type="transmembrane region" description="Helical" evidence="7">
    <location>
        <begin position="7"/>
        <end position="28"/>
    </location>
</feature>
<dbReference type="AlphaFoldDB" id="A0A916YLE3"/>
<protein>
    <submittedName>
        <fullName evidence="9">Sugar ABC transporter permease</fullName>
    </submittedName>
</protein>
<evidence type="ECO:0000256" key="5">
    <source>
        <dbReference type="ARBA" id="ARBA00022989"/>
    </source>
</evidence>
<dbReference type="SUPFAM" id="SSF161098">
    <property type="entry name" value="MetI-like"/>
    <property type="match status" value="1"/>
</dbReference>
<evidence type="ECO:0000256" key="1">
    <source>
        <dbReference type="ARBA" id="ARBA00004651"/>
    </source>
</evidence>
<feature type="transmembrane region" description="Helical" evidence="7">
    <location>
        <begin position="103"/>
        <end position="127"/>
    </location>
</feature>
<dbReference type="Proteomes" id="UP000612456">
    <property type="component" value="Unassembled WGS sequence"/>
</dbReference>
<dbReference type="Gene3D" id="1.10.3720.10">
    <property type="entry name" value="MetI-like"/>
    <property type="match status" value="1"/>
</dbReference>
<reference evidence="9" key="1">
    <citation type="journal article" date="2014" name="Int. J. Syst. Evol. Microbiol.">
        <title>Complete genome sequence of Corynebacterium casei LMG S-19264T (=DSM 44701T), isolated from a smear-ripened cheese.</title>
        <authorList>
            <consortium name="US DOE Joint Genome Institute (JGI-PGF)"/>
            <person name="Walter F."/>
            <person name="Albersmeier A."/>
            <person name="Kalinowski J."/>
            <person name="Ruckert C."/>
        </authorList>
    </citation>
    <scope>NUCLEOTIDE SEQUENCE</scope>
    <source>
        <strain evidence="9">CGMCC 1.15178</strain>
    </source>
</reference>
<dbReference type="RefSeq" id="WP_229750026.1">
    <property type="nucleotide sequence ID" value="NZ_BMHP01000001.1"/>
</dbReference>
<gene>
    <name evidence="9" type="ORF">GCM10010911_05610</name>
</gene>
<keyword evidence="5 7" id="KW-1133">Transmembrane helix</keyword>
<dbReference type="InterPro" id="IPR035906">
    <property type="entry name" value="MetI-like_sf"/>
</dbReference>
<name>A0A916YLE3_9BACL</name>